<accession>A0A842HU47</accession>
<dbReference type="Proteomes" id="UP000564378">
    <property type="component" value="Unassembled WGS sequence"/>
</dbReference>
<protein>
    <submittedName>
        <fullName evidence="2">Uncharacterized protein</fullName>
    </submittedName>
</protein>
<proteinExistence type="predicted"/>
<evidence type="ECO:0000313" key="2">
    <source>
        <dbReference type="EMBL" id="MBC2776455.1"/>
    </source>
</evidence>
<keyword evidence="1" id="KW-1133">Transmembrane helix</keyword>
<reference evidence="2 3" key="1">
    <citation type="submission" date="2020-08" db="EMBL/GenBank/DDBJ databases">
        <title>Draft genome sequence of Parasphingopyxis sp. GrpM-11.</title>
        <authorList>
            <person name="Oh J."/>
            <person name="Roh D.-H."/>
        </authorList>
    </citation>
    <scope>NUCLEOTIDE SEQUENCE [LARGE SCALE GENOMIC DNA]</scope>
    <source>
        <strain evidence="2 3">GrpM-11</strain>
    </source>
</reference>
<name>A0A842HU47_9SPHN</name>
<evidence type="ECO:0000256" key="1">
    <source>
        <dbReference type="SAM" id="Phobius"/>
    </source>
</evidence>
<keyword evidence="1" id="KW-0472">Membrane</keyword>
<dbReference type="AlphaFoldDB" id="A0A842HU47"/>
<keyword evidence="3" id="KW-1185">Reference proteome</keyword>
<evidence type="ECO:0000313" key="3">
    <source>
        <dbReference type="Proteomes" id="UP000564378"/>
    </source>
</evidence>
<feature type="transmembrane region" description="Helical" evidence="1">
    <location>
        <begin position="6"/>
        <end position="24"/>
    </location>
</feature>
<feature type="transmembrane region" description="Helical" evidence="1">
    <location>
        <begin position="44"/>
        <end position="66"/>
    </location>
</feature>
<gene>
    <name evidence="2" type="ORF">H6P80_02355</name>
</gene>
<comment type="caution">
    <text evidence="2">The sequence shown here is derived from an EMBL/GenBank/DDBJ whole genome shotgun (WGS) entry which is preliminary data.</text>
</comment>
<dbReference type="EMBL" id="JACJVJ010000001">
    <property type="protein sequence ID" value="MBC2776455.1"/>
    <property type="molecule type" value="Genomic_DNA"/>
</dbReference>
<dbReference type="RefSeq" id="WP_185799738.1">
    <property type="nucleotide sequence ID" value="NZ_JACJVJ010000001.1"/>
</dbReference>
<organism evidence="2 3">
    <name type="scientific">Parasphingopyxis marina</name>
    <dbReference type="NCBI Taxonomy" id="2761622"/>
    <lineage>
        <taxon>Bacteria</taxon>
        <taxon>Pseudomonadati</taxon>
        <taxon>Pseudomonadota</taxon>
        <taxon>Alphaproteobacteria</taxon>
        <taxon>Sphingomonadales</taxon>
        <taxon>Sphingomonadaceae</taxon>
        <taxon>Parasphingopyxis</taxon>
    </lineage>
</organism>
<sequence>MTRAAAIMPLIGAVAAIAGLAVLLKPGALRARLGLSDSEASAYALRIVGAMLFALGLFLGGFTLALNS</sequence>
<keyword evidence="1" id="KW-0812">Transmembrane</keyword>